<accession>A0A8W8LYF9</accession>
<feature type="region of interest" description="Disordered" evidence="1">
    <location>
        <begin position="291"/>
        <end position="311"/>
    </location>
</feature>
<keyword evidence="2" id="KW-0472">Membrane</keyword>
<proteinExistence type="predicted"/>
<feature type="signal peptide" evidence="3">
    <location>
        <begin position="1"/>
        <end position="27"/>
    </location>
</feature>
<evidence type="ECO:0000313" key="5">
    <source>
        <dbReference type="Proteomes" id="UP000005408"/>
    </source>
</evidence>
<name>A0A8W8LYF9_MAGGI</name>
<dbReference type="OrthoDB" id="6194673at2759"/>
<evidence type="ECO:0000313" key="4">
    <source>
        <dbReference type="EnsemblMetazoa" id="G30324.1:cds"/>
    </source>
</evidence>
<evidence type="ECO:0000256" key="1">
    <source>
        <dbReference type="SAM" id="MobiDB-lite"/>
    </source>
</evidence>
<dbReference type="Proteomes" id="UP000005408">
    <property type="component" value="Unassembled WGS sequence"/>
</dbReference>
<feature type="compositionally biased region" description="Low complexity" evidence="1">
    <location>
        <begin position="291"/>
        <end position="310"/>
    </location>
</feature>
<dbReference type="AlphaFoldDB" id="A0A8W8LYF9"/>
<organism evidence="4 5">
    <name type="scientific">Magallana gigas</name>
    <name type="common">Pacific oyster</name>
    <name type="synonym">Crassostrea gigas</name>
    <dbReference type="NCBI Taxonomy" id="29159"/>
    <lineage>
        <taxon>Eukaryota</taxon>
        <taxon>Metazoa</taxon>
        <taxon>Spiralia</taxon>
        <taxon>Lophotrochozoa</taxon>
        <taxon>Mollusca</taxon>
        <taxon>Bivalvia</taxon>
        <taxon>Autobranchia</taxon>
        <taxon>Pteriomorphia</taxon>
        <taxon>Ostreida</taxon>
        <taxon>Ostreoidea</taxon>
        <taxon>Ostreidae</taxon>
        <taxon>Magallana</taxon>
    </lineage>
</organism>
<dbReference type="EnsemblMetazoa" id="G30324.1">
    <property type="protein sequence ID" value="G30324.1:cds"/>
    <property type="gene ID" value="G30324"/>
</dbReference>
<evidence type="ECO:0000256" key="2">
    <source>
        <dbReference type="SAM" id="Phobius"/>
    </source>
</evidence>
<keyword evidence="2" id="KW-0812">Transmembrane</keyword>
<feature type="chain" id="PRO_5036467622" evidence="3">
    <location>
        <begin position="28"/>
        <end position="330"/>
    </location>
</feature>
<keyword evidence="5" id="KW-1185">Reference proteome</keyword>
<evidence type="ECO:0000256" key="3">
    <source>
        <dbReference type="SAM" id="SignalP"/>
    </source>
</evidence>
<reference evidence="4" key="1">
    <citation type="submission" date="2022-08" db="UniProtKB">
        <authorList>
            <consortium name="EnsemblMetazoa"/>
        </authorList>
    </citation>
    <scope>IDENTIFICATION</scope>
    <source>
        <strain evidence="4">05x7-T-G4-1.051#20</strain>
    </source>
</reference>
<keyword evidence="2" id="KW-1133">Transmembrane helix</keyword>
<feature type="transmembrane region" description="Helical" evidence="2">
    <location>
        <begin position="145"/>
        <end position="166"/>
    </location>
</feature>
<sequence>MLLYMIYSVPNIYFTYFLLVLVRYADCEHSFESEICLEQALTIHAHLKENICPYELLEAKKGTIDCSVWCKGKYTTNPEYVACVNYNISFHINKTLTTKLKDVACSVKSCIVKVIDFDCVFTADEENTSQQTAKDGSCIEAVTSVGISLSCLVAGSLLGISCFVLVKRLRTTKRKLQLPPVFYQPNYGDGGECLEDRAFNIANPMETEYTDIEETIRMVAKAIQVPSYKEDSSSETRSRENIYHHLSLIEDSTEKQNSAFSDSVPDIFADDMILSNKGSPSLKSYVKCTESLSSKSSGSSKASPTGSAGSDKYYALENEYLKANSKNSNT</sequence>
<keyword evidence="3" id="KW-0732">Signal</keyword>
<protein>
    <submittedName>
        <fullName evidence="4">Uncharacterized protein</fullName>
    </submittedName>
</protein>